<dbReference type="CDD" id="cd03219">
    <property type="entry name" value="ABC_Mj1267_LivG_branched"/>
    <property type="match status" value="1"/>
</dbReference>
<dbReference type="InterPro" id="IPR051120">
    <property type="entry name" value="ABC_AA/LPS_Transport"/>
</dbReference>
<evidence type="ECO:0000256" key="3">
    <source>
        <dbReference type="ARBA" id="ARBA00022840"/>
    </source>
</evidence>
<dbReference type="Pfam" id="PF00005">
    <property type="entry name" value="ABC_tran"/>
    <property type="match status" value="1"/>
</dbReference>
<dbReference type="PROSITE" id="PS00211">
    <property type="entry name" value="ABC_TRANSPORTER_1"/>
    <property type="match status" value="1"/>
</dbReference>
<sequence>MILETRDLTLRFGGATIVDAVSFGVPEGSFVSIIGPNGAGKTSLFNLLSGTYTPTAGQVFFGGADITRLPPYQRVRRGLGRSFQLTTIFPGLATLENARLAAQAARGGNFALWRGALADRGALERAAWALDLVGLRGRERTLAGSLAHGDKRKLELALLLCANPSVLLLDEPTAGVSAEEVPAMLEVIRRIRRVEGKTVLMVEHKMDVVHDLSDRVAVLAGGALVAYDTPAAVMADPFVRSAYLGVA</sequence>
<accession>A0A6J4VIV8</accession>
<keyword evidence="3 5" id="KW-0067">ATP-binding</keyword>
<dbReference type="PANTHER" id="PTHR45772">
    <property type="entry name" value="CONSERVED COMPONENT OF ABC TRANSPORTER FOR NATURAL AMINO ACIDS-RELATED"/>
    <property type="match status" value="1"/>
</dbReference>
<dbReference type="Gene3D" id="3.40.50.300">
    <property type="entry name" value="P-loop containing nucleotide triphosphate hydrolases"/>
    <property type="match status" value="1"/>
</dbReference>
<dbReference type="PANTHER" id="PTHR45772:SF3">
    <property type="entry name" value="ABC TRANSPORTER ATP-BINDING PROTEIN"/>
    <property type="match status" value="1"/>
</dbReference>
<dbReference type="InterPro" id="IPR027417">
    <property type="entry name" value="P-loop_NTPase"/>
</dbReference>
<dbReference type="InterPro" id="IPR017871">
    <property type="entry name" value="ABC_transporter-like_CS"/>
</dbReference>
<dbReference type="SUPFAM" id="SSF52540">
    <property type="entry name" value="P-loop containing nucleoside triphosphate hydrolases"/>
    <property type="match status" value="1"/>
</dbReference>
<name>A0A6J4VIV8_9BACT</name>
<dbReference type="PROSITE" id="PS50893">
    <property type="entry name" value="ABC_TRANSPORTER_2"/>
    <property type="match status" value="1"/>
</dbReference>
<dbReference type="EMBL" id="CADCWM010000792">
    <property type="protein sequence ID" value="CAA9580729.1"/>
    <property type="molecule type" value="Genomic_DNA"/>
</dbReference>
<dbReference type="InterPro" id="IPR003439">
    <property type="entry name" value="ABC_transporter-like_ATP-bd"/>
</dbReference>
<evidence type="ECO:0000259" key="4">
    <source>
        <dbReference type="PROSITE" id="PS50893"/>
    </source>
</evidence>
<keyword evidence="1" id="KW-0813">Transport</keyword>
<organism evidence="5">
    <name type="scientific">uncultured Thermomicrobiales bacterium</name>
    <dbReference type="NCBI Taxonomy" id="1645740"/>
    <lineage>
        <taxon>Bacteria</taxon>
        <taxon>Pseudomonadati</taxon>
        <taxon>Thermomicrobiota</taxon>
        <taxon>Thermomicrobia</taxon>
        <taxon>Thermomicrobiales</taxon>
        <taxon>environmental samples</taxon>
    </lineage>
</organism>
<dbReference type="GO" id="GO:0016887">
    <property type="term" value="F:ATP hydrolysis activity"/>
    <property type="evidence" value="ECO:0007669"/>
    <property type="project" value="InterPro"/>
</dbReference>
<proteinExistence type="predicted"/>
<dbReference type="AlphaFoldDB" id="A0A6J4VIV8"/>
<keyword evidence="2" id="KW-0547">Nucleotide-binding</keyword>
<gene>
    <name evidence="5" type="ORF">AVDCRST_MAG88-3304</name>
</gene>
<dbReference type="SMART" id="SM00382">
    <property type="entry name" value="AAA"/>
    <property type="match status" value="1"/>
</dbReference>
<reference evidence="5" key="1">
    <citation type="submission" date="2020-02" db="EMBL/GenBank/DDBJ databases">
        <authorList>
            <person name="Meier V. D."/>
        </authorList>
    </citation>
    <scope>NUCLEOTIDE SEQUENCE</scope>
    <source>
        <strain evidence="5">AVDCRST_MAG88</strain>
    </source>
</reference>
<feature type="domain" description="ABC transporter" evidence="4">
    <location>
        <begin position="3"/>
        <end position="246"/>
    </location>
</feature>
<protein>
    <submittedName>
        <fullName evidence="5">Branched-chain amino acid transport ATP-binding protein LivG</fullName>
    </submittedName>
</protein>
<dbReference type="GO" id="GO:0005524">
    <property type="term" value="F:ATP binding"/>
    <property type="evidence" value="ECO:0007669"/>
    <property type="project" value="UniProtKB-KW"/>
</dbReference>
<dbReference type="InterPro" id="IPR003593">
    <property type="entry name" value="AAA+_ATPase"/>
</dbReference>
<evidence type="ECO:0000313" key="5">
    <source>
        <dbReference type="EMBL" id="CAA9580729.1"/>
    </source>
</evidence>
<dbReference type="GO" id="GO:0005886">
    <property type="term" value="C:plasma membrane"/>
    <property type="evidence" value="ECO:0007669"/>
    <property type="project" value="TreeGrafter"/>
</dbReference>
<evidence type="ECO:0000256" key="2">
    <source>
        <dbReference type="ARBA" id="ARBA00022741"/>
    </source>
</evidence>
<evidence type="ECO:0000256" key="1">
    <source>
        <dbReference type="ARBA" id="ARBA00022448"/>
    </source>
</evidence>